<keyword evidence="5 9" id="KW-0297">G-protein coupled receptor</keyword>
<organism evidence="13 15">
    <name type="scientific">Didymodactylos carnosus</name>
    <dbReference type="NCBI Taxonomy" id="1234261"/>
    <lineage>
        <taxon>Eukaryota</taxon>
        <taxon>Metazoa</taxon>
        <taxon>Spiralia</taxon>
        <taxon>Gnathifera</taxon>
        <taxon>Rotifera</taxon>
        <taxon>Eurotatoria</taxon>
        <taxon>Bdelloidea</taxon>
        <taxon>Philodinida</taxon>
        <taxon>Philodinidae</taxon>
        <taxon>Didymodactylos</taxon>
    </lineage>
</organism>
<dbReference type="GO" id="GO:0007187">
    <property type="term" value="P:G protein-coupled receptor signaling pathway, coupled to cyclic nucleotide second messenger"/>
    <property type="evidence" value="ECO:0007669"/>
    <property type="project" value="TreeGrafter"/>
</dbReference>
<dbReference type="Proteomes" id="UP000681722">
    <property type="component" value="Unassembled WGS sequence"/>
</dbReference>
<evidence type="ECO:0000313" key="15">
    <source>
        <dbReference type="Proteomes" id="UP000663829"/>
    </source>
</evidence>
<dbReference type="Gene3D" id="1.20.1070.10">
    <property type="entry name" value="Rhodopsin 7-helix transmembrane proteins"/>
    <property type="match status" value="2"/>
</dbReference>
<dbReference type="Proteomes" id="UP000663829">
    <property type="component" value="Unassembled WGS sequence"/>
</dbReference>
<feature type="compositionally biased region" description="Low complexity" evidence="10">
    <location>
        <begin position="322"/>
        <end position="335"/>
    </location>
</feature>
<dbReference type="EMBL" id="CAJNOQ010005370">
    <property type="protein sequence ID" value="CAF1096390.1"/>
    <property type="molecule type" value="Genomic_DNA"/>
</dbReference>
<evidence type="ECO:0000256" key="11">
    <source>
        <dbReference type="SAM" id="Phobius"/>
    </source>
</evidence>
<keyword evidence="2" id="KW-1003">Cell membrane</keyword>
<dbReference type="GO" id="GO:0005886">
    <property type="term" value="C:plasma membrane"/>
    <property type="evidence" value="ECO:0007669"/>
    <property type="project" value="UniProtKB-SubCell"/>
</dbReference>
<dbReference type="PRINTS" id="PR00237">
    <property type="entry name" value="GPCRRHODOPSN"/>
</dbReference>
<evidence type="ECO:0000256" key="7">
    <source>
        <dbReference type="ARBA" id="ARBA00023170"/>
    </source>
</evidence>
<dbReference type="InterPro" id="IPR017452">
    <property type="entry name" value="GPCR_Rhodpsn_7TM"/>
</dbReference>
<evidence type="ECO:0000256" key="9">
    <source>
        <dbReference type="RuleBase" id="RU000688"/>
    </source>
</evidence>
<keyword evidence="4 11" id="KW-1133">Transmembrane helix</keyword>
<feature type="transmembrane region" description="Helical" evidence="11">
    <location>
        <begin position="98"/>
        <end position="122"/>
    </location>
</feature>
<dbReference type="GO" id="GO:0016907">
    <property type="term" value="F:G protein-coupled acetylcholine receptor activity"/>
    <property type="evidence" value="ECO:0007669"/>
    <property type="project" value="InterPro"/>
</dbReference>
<evidence type="ECO:0000256" key="6">
    <source>
        <dbReference type="ARBA" id="ARBA00023136"/>
    </source>
</evidence>
<evidence type="ECO:0000256" key="3">
    <source>
        <dbReference type="ARBA" id="ARBA00022692"/>
    </source>
</evidence>
<comment type="caution">
    <text evidence="13">The sequence shown here is derived from an EMBL/GenBank/DDBJ whole genome shotgun (WGS) entry which is preliminary data.</text>
</comment>
<comment type="similarity">
    <text evidence="9">Belongs to the G-protein coupled receptor 1 family.</text>
</comment>
<feature type="transmembrane region" description="Helical" evidence="11">
    <location>
        <begin position="407"/>
        <end position="427"/>
    </location>
</feature>
<feature type="transmembrane region" description="Helical" evidence="11">
    <location>
        <begin position="134"/>
        <end position="155"/>
    </location>
</feature>
<proteinExistence type="inferred from homology"/>
<keyword evidence="7 9" id="KW-0675">Receptor</keyword>
<name>A0A814NTG2_9BILA</name>
<dbReference type="OrthoDB" id="10071887at2759"/>
<sequence length="489" mass="55980">MLELITYFNDSTWLNVSSFEGGSQYNGLLIEFVTRSSHLNSSSLTNSSTICGSYPCVLKYLIAVVGSLSSLLTIGGNMLVVVAFFLDRQIRHPTNYFIFSLAVSDFIIGISSLPMFTLYIYNERWLLGSFLCDIWLSVDYTVCLASIYTVLLITIDRFCSVKLPAKYRNWRTKNRIIIMILITWIIPTLIFFISTIGYPYMAKNSVTNYYNSQCDNLERRSNAKAKKVSNLIGLSSSAMTNLVMTMSKPHVVVSDNEQILIDIPTVSISSPKRVRNKLRASRRTRKATDDTDKNAIQRLLPKNRFSENSLDDEMEETHAYRNESVSNGSSQNQNNYEQDYTQTINRSSSHDTSDEHASNKGGMKKHDENKNLLPSINPIVTSLQSPKVVINTQQQKAVKKSNKARKALRTITFIMGAFVLCWTPWHIHTIIQTLCITCQSMMVFNTYLYHICYYMCYLNSPINPFCYALANRQFKKTYTRLLRCDFRKL</sequence>
<dbReference type="PANTHER" id="PTHR24247:SF191">
    <property type="entry name" value="MUSCARINIC ACETYLCHOLINE RECEPTOR, B-TYPE, ISOFORM A"/>
    <property type="match status" value="1"/>
</dbReference>
<keyword evidence="8 9" id="KW-0807">Transducer</keyword>
<reference evidence="13" key="1">
    <citation type="submission" date="2021-02" db="EMBL/GenBank/DDBJ databases">
        <authorList>
            <person name="Nowell W R."/>
        </authorList>
    </citation>
    <scope>NUCLEOTIDE SEQUENCE</scope>
</reference>
<accession>A0A814NTG2</accession>
<dbReference type="AlphaFoldDB" id="A0A814NTG2"/>
<evidence type="ECO:0000256" key="10">
    <source>
        <dbReference type="SAM" id="MobiDB-lite"/>
    </source>
</evidence>
<evidence type="ECO:0000256" key="8">
    <source>
        <dbReference type="ARBA" id="ARBA00023224"/>
    </source>
</evidence>
<dbReference type="GO" id="GO:0045202">
    <property type="term" value="C:synapse"/>
    <property type="evidence" value="ECO:0007669"/>
    <property type="project" value="TreeGrafter"/>
</dbReference>
<evidence type="ECO:0000313" key="13">
    <source>
        <dbReference type="EMBL" id="CAF1096390.1"/>
    </source>
</evidence>
<evidence type="ECO:0000256" key="4">
    <source>
        <dbReference type="ARBA" id="ARBA00022989"/>
    </source>
</evidence>
<dbReference type="GO" id="GO:0007197">
    <property type="term" value="P:adenylate cyclase-inhibiting G protein-coupled acetylcholine receptor signaling pathway"/>
    <property type="evidence" value="ECO:0007669"/>
    <property type="project" value="TreeGrafter"/>
</dbReference>
<dbReference type="GO" id="GO:0030425">
    <property type="term" value="C:dendrite"/>
    <property type="evidence" value="ECO:0007669"/>
    <property type="project" value="TreeGrafter"/>
</dbReference>
<feature type="transmembrane region" description="Helical" evidence="11">
    <location>
        <begin position="176"/>
        <end position="201"/>
    </location>
</feature>
<keyword evidence="6 11" id="KW-0472">Membrane</keyword>
<keyword evidence="3 9" id="KW-0812">Transmembrane</keyword>
<evidence type="ECO:0000256" key="2">
    <source>
        <dbReference type="ARBA" id="ARBA00022475"/>
    </source>
</evidence>
<dbReference type="SMART" id="SM01381">
    <property type="entry name" value="7TM_GPCR_Srsx"/>
    <property type="match status" value="1"/>
</dbReference>
<feature type="compositionally biased region" description="Basic and acidic residues" evidence="10">
    <location>
        <begin position="286"/>
        <end position="295"/>
    </location>
</feature>
<protein>
    <recommendedName>
        <fullName evidence="12">G-protein coupled receptors family 1 profile domain-containing protein</fullName>
    </recommendedName>
</protein>
<comment type="subcellular location">
    <subcellularLocation>
        <location evidence="1">Cell membrane</location>
        <topology evidence="1">Multi-pass membrane protein</topology>
    </subcellularLocation>
</comment>
<feature type="compositionally biased region" description="Polar residues" evidence="10">
    <location>
        <begin position="336"/>
        <end position="347"/>
    </location>
</feature>
<dbReference type="PROSITE" id="PS50262">
    <property type="entry name" value="G_PROTEIN_RECEP_F1_2"/>
    <property type="match status" value="1"/>
</dbReference>
<feature type="compositionally biased region" description="Basic and acidic residues" evidence="10">
    <location>
        <begin position="348"/>
        <end position="370"/>
    </location>
</feature>
<keyword evidence="15" id="KW-1185">Reference proteome</keyword>
<feature type="transmembrane region" description="Helical" evidence="11">
    <location>
        <begin position="228"/>
        <end position="244"/>
    </location>
</feature>
<dbReference type="SUPFAM" id="SSF81321">
    <property type="entry name" value="Family A G protein-coupled receptor-like"/>
    <property type="match status" value="1"/>
</dbReference>
<evidence type="ECO:0000256" key="1">
    <source>
        <dbReference type="ARBA" id="ARBA00004651"/>
    </source>
</evidence>
<feature type="compositionally biased region" description="Basic residues" evidence="10">
    <location>
        <begin position="273"/>
        <end position="285"/>
    </location>
</feature>
<dbReference type="PROSITE" id="PS00237">
    <property type="entry name" value="G_PROTEIN_RECEP_F1_1"/>
    <property type="match status" value="1"/>
</dbReference>
<dbReference type="GO" id="GO:0004993">
    <property type="term" value="F:G protein-coupled serotonin receptor activity"/>
    <property type="evidence" value="ECO:0007669"/>
    <property type="project" value="TreeGrafter"/>
</dbReference>
<feature type="domain" description="G-protein coupled receptors family 1 profile" evidence="12">
    <location>
        <begin position="76"/>
        <end position="467"/>
    </location>
</feature>
<evidence type="ECO:0000259" key="12">
    <source>
        <dbReference type="PROSITE" id="PS50262"/>
    </source>
</evidence>
<feature type="transmembrane region" description="Helical" evidence="11">
    <location>
        <begin position="60"/>
        <end position="86"/>
    </location>
</feature>
<dbReference type="PANTHER" id="PTHR24247">
    <property type="entry name" value="5-HYDROXYTRYPTAMINE RECEPTOR"/>
    <property type="match status" value="1"/>
</dbReference>
<dbReference type="InterPro" id="IPR000995">
    <property type="entry name" value="Musac_Ach_rcpt"/>
</dbReference>
<evidence type="ECO:0000313" key="14">
    <source>
        <dbReference type="EMBL" id="CAF3861661.1"/>
    </source>
</evidence>
<feature type="transmembrane region" description="Helical" evidence="11">
    <location>
        <begin position="447"/>
        <end position="470"/>
    </location>
</feature>
<feature type="region of interest" description="Disordered" evidence="10">
    <location>
        <begin position="273"/>
        <end position="371"/>
    </location>
</feature>
<dbReference type="Pfam" id="PF00001">
    <property type="entry name" value="7tm_1"/>
    <property type="match status" value="1"/>
</dbReference>
<dbReference type="InterPro" id="IPR000276">
    <property type="entry name" value="GPCR_Rhodpsn"/>
</dbReference>
<dbReference type="EMBL" id="CAJOBC010005370">
    <property type="protein sequence ID" value="CAF3861661.1"/>
    <property type="molecule type" value="Genomic_DNA"/>
</dbReference>
<dbReference type="PRINTS" id="PR00243">
    <property type="entry name" value="MUSCARINICR"/>
</dbReference>
<gene>
    <name evidence="13" type="ORF">GPM918_LOCUS18526</name>
    <name evidence="14" type="ORF">SRO942_LOCUS18523</name>
</gene>
<evidence type="ECO:0000256" key="5">
    <source>
        <dbReference type="ARBA" id="ARBA00023040"/>
    </source>
</evidence>